<dbReference type="AlphaFoldDB" id="A0A2T5I394"/>
<evidence type="ECO:0000313" key="1">
    <source>
        <dbReference type="EMBL" id="PTQ78238.1"/>
    </source>
</evidence>
<dbReference type="Proteomes" id="UP000244152">
    <property type="component" value="Unassembled WGS sequence"/>
</dbReference>
<sequence>MQESVEAVSEFVVAGREVTKLFEPVEESLNQIGRFVPLPIELARGESVAARRDDGLRLSYCRQEQKLKYVNSRGHMSCKLLKYPIDNLRDVNYICSALGRKLFVFPGALFNGELWCLKSNPHYSTLI</sequence>
<proteinExistence type="predicted"/>
<reference evidence="1 2" key="1">
    <citation type="submission" date="2018-04" db="EMBL/GenBank/DDBJ databases">
        <title>Active sludge and wastewater microbial communities from Klosterneuburg, Austria.</title>
        <authorList>
            <person name="Wagner M."/>
        </authorList>
    </citation>
    <scope>NUCLEOTIDE SEQUENCE [LARGE SCALE GENOMIC DNA]</scope>
    <source>
        <strain evidence="1 2">Nl12</strain>
    </source>
</reference>
<name>A0A2T5I394_9PROT</name>
<protein>
    <submittedName>
        <fullName evidence="1">Uncharacterized protein</fullName>
    </submittedName>
</protein>
<dbReference type="RefSeq" id="WP_375136009.1">
    <property type="nucleotide sequence ID" value="NZ_QAOK01000043.1"/>
</dbReference>
<accession>A0A2T5I394</accession>
<dbReference type="EMBL" id="QAOK01000043">
    <property type="protein sequence ID" value="PTQ78238.1"/>
    <property type="molecule type" value="Genomic_DNA"/>
</dbReference>
<evidence type="ECO:0000313" key="2">
    <source>
        <dbReference type="Proteomes" id="UP000244152"/>
    </source>
</evidence>
<organism evidence="1 2">
    <name type="scientific">Nitrosospira multiformis</name>
    <dbReference type="NCBI Taxonomy" id="1231"/>
    <lineage>
        <taxon>Bacteria</taxon>
        <taxon>Pseudomonadati</taxon>
        <taxon>Pseudomonadota</taxon>
        <taxon>Betaproteobacteria</taxon>
        <taxon>Nitrosomonadales</taxon>
        <taxon>Nitrosomonadaceae</taxon>
        <taxon>Nitrosospira</taxon>
    </lineage>
</organism>
<gene>
    <name evidence="1" type="ORF">C8R21_14313</name>
</gene>
<comment type="caution">
    <text evidence="1">The sequence shown here is derived from an EMBL/GenBank/DDBJ whole genome shotgun (WGS) entry which is preliminary data.</text>
</comment>